<sequence>MRLHQINQLAYPSTLETTWQDSVQAGDQILLIEEGFLRTQQPDAFPSALNQLIEKKEIELYYLQSDANAYGLPSNIGIPLSDEEWVDMTFSANTNISW</sequence>
<proteinExistence type="predicted"/>
<dbReference type="GO" id="GO:0005737">
    <property type="term" value="C:cytoplasm"/>
    <property type="evidence" value="ECO:0007669"/>
    <property type="project" value="InterPro"/>
</dbReference>
<evidence type="ECO:0008006" key="3">
    <source>
        <dbReference type="Google" id="ProtNLM"/>
    </source>
</evidence>
<evidence type="ECO:0000313" key="2">
    <source>
        <dbReference type="Proteomes" id="UP000054058"/>
    </source>
</evidence>
<dbReference type="Proteomes" id="UP000054058">
    <property type="component" value="Unassembled WGS sequence"/>
</dbReference>
<evidence type="ECO:0000313" key="1">
    <source>
        <dbReference type="EMBL" id="ETX09447.1"/>
    </source>
</evidence>
<dbReference type="OrthoDB" id="9795117at2"/>
<gene>
    <name evidence="1" type="ORF">MUS1_08840</name>
</gene>
<protein>
    <recommendedName>
        <fullName evidence="3">Sulfur relay protein TusB/DsrH</fullName>
    </recommendedName>
</protein>
<dbReference type="InterPro" id="IPR027396">
    <property type="entry name" value="DsrEFH-like"/>
</dbReference>
<reference evidence="1 2" key="1">
    <citation type="submission" date="2014-01" db="EMBL/GenBank/DDBJ databases">
        <title>Marinomonas ushuaiensis DSM 15871 Genome Sequencing.</title>
        <authorList>
            <person name="Lai Q."/>
            <person name="Shao Z.S."/>
        </authorList>
    </citation>
    <scope>NUCLEOTIDE SEQUENCE [LARGE SCALE GENOMIC DNA]</scope>
    <source>
        <strain evidence="1 2">DSM 15871</strain>
    </source>
</reference>
<dbReference type="GO" id="GO:0002143">
    <property type="term" value="P:tRNA wobble position uridine thiolation"/>
    <property type="evidence" value="ECO:0007669"/>
    <property type="project" value="InterPro"/>
</dbReference>
<dbReference type="Gene3D" id="3.40.1260.10">
    <property type="entry name" value="DsrEFH-like"/>
    <property type="match status" value="1"/>
</dbReference>
<dbReference type="STRING" id="1122207.MUS1_08840"/>
<dbReference type="InterPro" id="IPR007215">
    <property type="entry name" value="Sulphur_relay_TusB/DsrH"/>
</dbReference>
<dbReference type="Pfam" id="PF04077">
    <property type="entry name" value="DsrH"/>
    <property type="match status" value="1"/>
</dbReference>
<dbReference type="EMBL" id="JAMB01000022">
    <property type="protein sequence ID" value="ETX09447.1"/>
    <property type="molecule type" value="Genomic_DNA"/>
</dbReference>
<comment type="caution">
    <text evidence="1">The sequence shown here is derived from an EMBL/GenBank/DDBJ whole genome shotgun (WGS) entry which is preliminary data.</text>
</comment>
<dbReference type="eggNOG" id="COG2168">
    <property type="taxonomic scope" value="Bacteria"/>
</dbReference>
<accession>X7E0I1</accession>
<dbReference type="AlphaFoldDB" id="X7E0I1"/>
<dbReference type="SUPFAM" id="SSF75169">
    <property type="entry name" value="DsrEFH-like"/>
    <property type="match status" value="1"/>
</dbReference>
<dbReference type="PATRIC" id="fig|1122207.3.peg.3111"/>
<organism evidence="1 2">
    <name type="scientific">Marinomonas ushuaiensis DSM 15871</name>
    <dbReference type="NCBI Taxonomy" id="1122207"/>
    <lineage>
        <taxon>Bacteria</taxon>
        <taxon>Pseudomonadati</taxon>
        <taxon>Pseudomonadota</taxon>
        <taxon>Gammaproteobacteria</taxon>
        <taxon>Oceanospirillales</taxon>
        <taxon>Oceanospirillaceae</taxon>
        <taxon>Marinomonas</taxon>
    </lineage>
</organism>
<name>X7E0I1_9GAMM</name>
<keyword evidence="2" id="KW-1185">Reference proteome</keyword>
<dbReference type="RefSeq" id="WP_036164007.1">
    <property type="nucleotide sequence ID" value="NZ_JAMB01000022.1"/>
</dbReference>